<dbReference type="InterPro" id="IPR003768">
    <property type="entry name" value="ScpA"/>
</dbReference>
<dbReference type="Gene3D" id="1.10.10.580">
    <property type="entry name" value="Structural maintenance of chromosome 1. Chain E"/>
    <property type="match status" value="1"/>
</dbReference>
<keyword evidence="2" id="KW-0963">Cytoplasm</keyword>
<keyword evidence="2" id="KW-0132">Cell division</keyword>
<dbReference type="RefSeq" id="WP_160628758.1">
    <property type="nucleotide sequence ID" value="NZ_CP047593.1"/>
</dbReference>
<dbReference type="GO" id="GO:0005737">
    <property type="term" value="C:cytoplasm"/>
    <property type="evidence" value="ECO:0007669"/>
    <property type="project" value="UniProtKB-SubCell"/>
</dbReference>
<dbReference type="GO" id="GO:0007059">
    <property type="term" value="P:chromosome segregation"/>
    <property type="evidence" value="ECO:0007669"/>
    <property type="project" value="UniProtKB-UniRule"/>
</dbReference>
<comment type="function">
    <text evidence="2">Participates in chromosomal partition during cell division. May act via the formation of a condensin-like complex containing Smc and ScpB that pull DNA away from mid-cell into both cell halves.</text>
</comment>
<name>A0A6P1MDA8_9BACT</name>
<evidence type="ECO:0000313" key="4">
    <source>
        <dbReference type="EMBL" id="QHI69576.1"/>
    </source>
</evidence>
<reference evidence="4 5" key="1">
    <citation type="submission" date="2020-01" db="EMBL/GenBank/DDBJ databases">
        <title>Ponticoccus aerotolerans gen. nov., sp. nov., an anaerobic bacterium and proposal of Ponticoccusceae fam. nov., Ponticoccusles ord. nov. and Ponticoccuse classis nov. in the phylum Kiritimatiellaeota.</title>
        <authorList>
            <person name="Zhou L.Y."/>
            <person name="Du Z.J."/>
        </authorList>
    </citation>
    <scope>NUCLEOTIDE SEQUENCE [LARGE SCALE GENOMIC DNA]</scope>
    <source>
        <strain evidence="4 5">S-5007</strain>
    </source>
</reference>
<dbReference type="AlphaFoldDB" id="A0A6P1MDA8"/>
<sequence>MAELLPDEEYKVNLEVFEGPLDLLLYLIKKDEVDIYDIPIGRITAQYMEYLELMKILNLEIAGDFIVMASTLMLIKSRMLLPDDDRGPMEEDDEDDPRWDLVRQLVEYKKFKDAAGFLEVLEEEQENVFGREGEHVELGSRPDVGMQDVGIFDLISALNEALDRVPSEELQEIFAEQYTVGEKVDDLLSRTSNGQKISLGRLFIGMRSRQEIVCTFLAVLELIKLNRLAARQDSHFEEIVIEQVDESDVPAALEEDPEEESVFKEDEELL</sequence>
<keyword evidence="2" id="KW-0159">Chromosome partition</keyword>
<accession>A0A6P1MDA8</accession>
<dbReference type="KEGG" id="taer:GT409_08940"/>
<dbReference type="Pfam" id="PF02616">
    <property type="entry name" value="SMC_ScpA"/>
    <property type="match status" value="1"/>
</dbReference>
<comment type="similarity">
    <text evidence="2">Belongs to the ScpA family.</text>
</comment>
<evidence type="ECO:0000313" key="5">
    <source>
        <dbReference type="Proteomes" id="UP000464954"/>
    </source>
</evidence>
<keyword evidence="5" id="KW-1185">Reference proteome</keyword>
<comment type="subunit">
    <text evidence="2">Component of a cohesin-like complex composed of ScpA, ScpB and the Smc homodimer, in which ScpA and ScpB bind to the head domain of Smc. The presence of the three proteins is required for the association of the complex with DNA.</text>
</comment>
<dbReference type="PANTHER" id="PTHR33969">
    <property type="entry name" value="SEGREGATION AND CONDENSATION PROTEIN A"/>
    <property type="match status" value="1"/>
</dbReference>
<comment type="subcellular location">
    <subcellularLocation>
        <location evidence="2">Cytoplasm</location>
    </subcellularLocation>
    <text evidence="2">Associated with two foci at the outer edges of the nucleoid region in young cells, and at four foci within both cell halves in older cells.</text>
</comment>
<evidence type="ECO:0000256" key="3">
    <source>
        <dbReference type="SAM" id="MobiDB-lite"/>
    </source>
</evidence>
<proteinExistence type="inferred from homology"/>
<evidence type="ECO:0000256" key="2">
    <source>
        <dbReference type="HAMAP-Rule" id="MF_01805"/>
    </source>
</evidence>
<dbReference type="Proteomes" id="UP000464954">
    <property type="component" value="Chromosome"/>
</dbReference>
<gene>
    <name evidence="2" type="primary">scpA</name>
    <name evidence="4" type="ORF">GT409_08940</name>
</gene>
<dbReference type="InterPro" id="IPR023093">
    <property type="entry name" value="ScpA-like_C"/>
</dbReference>
<feature type="region of interest" description="Disordered" evidence="3">
    <location>
        <begin position="247"/>
        <end position="270"/>
    </location>
</feature>
<organism evidence="4 5">
    <name type="scientific">Tichowtungia aerotolerans</name>
    <dbReference type="NCBI Taxonomy" id="2697043"/>
    <lineage>
        <taxon>Bacteria</taxon>
        <taxon>Pseudomonadati</taxon>
        <taxon>Kiritimatiellota</taxon>
        <taxon>Tichowtungiia</taxon>
        <taxon>Tichowtungiales</taxon>
        <taxon>Tichowtungiaceae</taxon>
        <taxon>Tichowtungia</taxon>
    </lineage>
</organism>
<dbReference type="Gene3D" id="6.10.250.2410">
    <property type="match status" value="1"/>
</dbReference>
<dbReference type="GO" id="GO:0051301">
    <property type="term" value="P:cell division"/>
    <property type="evidence" value="ECO:0007669"/>
    <property type="project" value="UniProtKB-KW"/>
</dbReference>
<dbReference type="EMBL" id="CP047593">
    <property type="protein sequence ID" value="QHI69576.1"/>
    <property type="molecule type" value="Genomic_DNA"/>
</dbReference>
<dbReference type="HAMAP" id="MF_01805">
    <property type="entry name" value="ScpA"/>
    <property type="match status" value="1"/>
</dbReference>
<protein>
    <recommendedName>
        <fullName evidence="1 2">Segregation and condensation protein A</fullName>
    </recommendedName>
</protein>
<evidence type="ECO:0000256" key="1">
    <source>
        <dbReference type="ARBA" id="ARBA00044777"/>
    </source>
</evidence>
<dbReference type="GO" id="GO:0006260">
    <property type="term" value="P:DNA replication"/>
    <property type="evidence" value="ECO:0007669"/>
    <property type="project" value="UniProtKB-UniRule"/>
</dbReference>
<dbReference type="PANTHER" id="PTHR33969:SF2">
    <property type="entry name" value="SEGREGATION AND CONDENSATION PROTEIN A"/>
    <property type="match status" value="1"/>
</dbReference>
<keyword evidence="2" id="KW-0131">Cell cycle</keyword>